<feature type="compositionally biased region" description="Basic residues" evidence="1">
    <location>
        <begin position="153"/>
        <end position="164"/>
    </location>
</feature>
<dbReference type="PANTHER" id="PTHR34961">
    <property type="entry name" value="TRANSMEMBRANE PROTEIN"/>
    <property type="match status" value="1"/>
</dbReference>
<feature type="chain" id="PRO_5041916202" evidence="2">
    <location>
        <begin position="20"/>
        <end position="164"/>
    </location>
</feature>
<reference evidence="3" key="1">
    <citation type="submission" date="2023-05" db="EMBL/GenBank/DDBJ databases">
        <title>Nepenthes gracilis genome sequencing.</title>
        <authorList>
            <person name="Fukushima K."/>
        </authorList>
    </citation>
    <scope>NUCLEOTIDE SEQUENCE</scope>
    <source>
        <strain evidence="3">SING2019-196</strain>
    </source>
</reference>
<keyword evidence="4" id="KW-1185">Reference proteome</keyword>
<evidence type="ECO:0000313" key="4">
    <source>
        <dbReference type="Proteomes" id="UP001279734"/>
    </source>
</evidence>
<dbReference type="EMBL" id="BSYO01000009">
    <property type="protein sequence ID" value="GMH09527.1"/>
    <property type="molecule type" value="Genomic_DNA"/>
</dbReference>
<gene>
    <name evidence="3" type="ORF">Nepgr_011368</name>
</gene>
<name>A0AAD3SF69_NEPGR</name>
<keyword evidence="2" id="KW-0732">Signal</keyword>
<evidence type="ECO:0000256" key="2">
    <source>
        <dbReference type="SAM" id="SignalP"/>
    </source>
</evidence>
<feature type="signal peptide" evidence="2">
    <location>
        <begin position="1"/>
        <end position="19"/>
    </location>
</feature>
<evidence type="ECO:0000313" key="3">
    <source>
        <dbReference type="EMBL" id="GMH09527.1"/>
    </source>
</evidence>
<accession>A0AAD3SF69</accession>
<dbReference type="PANTHER" id="PTHR34961:SF7">
    <property type="entry name" value="TRANSMEMBRANE PROTEIN"/>
    <property type="match status" value="1"/>
</dbReference>
<evidence type="ECO:0000256" key="1">
    <source>
        <dbReference type="SAM" id="MobiDB-lite"/>
    </source>
</evidence>
<sequence length="164" mass="17786">MSSLAIFFLLFLPLHACIAVRPLDVPGPRGLLSSKGGEKAELNGIGSPLGATLSKEREEERLKNGPNWDGATTMRLKELKADLSTKVTTRKILGNEVVKFAQEGKHEASNIQGLTGIERSTLVSTFHPSEEPANPIEGDEPSEDVGAMDYSQPHKKSPIHHQIP</sequence>
<dbReference type="InterPro" id="IPR053313">
    <property type="entry name" value="RGF"/>
</dbReference>
<dbReference type="Proteomes" id="UP001279734">
    <property type="component" value="Unassembled WGS sequence"/>
</dbReference>
<dbReference type="AlphaFoldDB" id="A0AAD3SF69"/>
<organism evidence="3 4">
    <name type="scientific">Nepenthes gracilis</name>
    <name type="common">Slender pitcher plant</name>
    <dbReference type="NCBI Taxonomy" id="150966"/>
    <lineage>
        <taxon>Eukaryota</taxon>
        <taxon>Viridiplantae</taxon>
        <taxon>Streptophyta</taxon>
        <taxon>Embryophyta</taxon>
        <taxon>Tracheophyta</taxon>
        <taxon>Spermatophyta</taxon>
        <taxon>Magnoliopsida</taxon>
        <taxon>eudicotyledons</taxon>
        <taxon>Gunneridae</taxon>
        <taxon>Pentapetalae</taxon>
        <taxon>Caryophyllales</taxon>
        <taxon>Nepenthaceae</taxon>
        <taxon>Nepenthes</taxon>
    </lineage>
</organism>
<proteinExistence type="predicted"/>
<feature type="region of interest" description="Disordered" evidence="1">
    <location>
        <begin position="126"/>
        <end position="164"/>
    </location>
</feature>
<protein>
    <submittedName>
        <fullName evidence="3">Uncharacterized protein</fullName>
    </submittedName>
</protein>
<comment type="caution">
    <text evidence="3">The sequence shown here is derived from an EMBL/GenBank/DDBJ whole genome shotgun (WGS) entry which is preliminary data.</text>
</comment>